<dbReference type="RefSeq" id="WP_105023218.1">
    <property type="nucleotide sequence ID" value="NZ_MSCI01000001.1"/>
</dbReference>
<evidence type="ECO:0000313" key="3">
    <source>
        <dbReference type="Proteomes" id="UP000238707"/>
    </source>
</evidence>
<proteinExistence type="predicted"/>
<evidence type="ECO:0008006" key="4">
    <source>
        <dbReference type="Google" id="ProtNLM"/>
    </source>
</evidence>
<sequence>MTLQENLNETAYNYQESFNNFDDVTKALSIRLIKLLHEALSDLADSKEALKLLAMSDTECFTQINLLLSQSRAQVSQRELDQLKRQLDSKERFYSDLKAAGGLYKASEVSKILGVSRQTVKNQRDASRLLAIQQGGDFVYPAFQFKDGCKVEHFEEVLVQMKEVSSISQISFFIDELEITDGVYQKPISLLREGISKQQLERLLNIAHLMNSHTAK</sequence>
<organism evidence="2 3">
    <name type="scientific">Vibrio chagasii</name>
    <dbReference type="NCBI Taxonomy" id="170679"/>
    <lineage>
        <taxon>Bacteria</taxon>
        <taxon>Pseudomonadati</taxon>
        <taxon>Pseudomonadota</taxon>
        <taxon>Gammaproteobacteria</taxon>
        <taxon>Vibrionales</taxon>
        <taxon>Vibrionaceae</taxon>
        <taxon>Vibrio</taxon>
    </lineage>
</organism>
<feature type="coiled-coil region" evidence="1">
    <location>
        <begin position="73"/>
        <end position="100"/>
    </location>
</feature>
<dbReference type="AlphaFoldDB" id="A0A2S7VMU6"/>
<dbReference type="EMBL" id="MSCI01000001">
    <property type="protein sequence ID" value="PQJ63398.1"/>
    <property type="molecule type" value="Genomic_DNA"/>
</dbReference>
<keyword evidence="3" id="KW-1185">Reference proteome</keyword>
<name>A0A2S7VMU6_9VIBR</name>
<evidence type="ECO:0000256" key="1">
    <source>
        <dbReference type="SAM" id="Coils"/>
    </source>
</evidence>
<keyword evidence="1" id="KW-0175">Coiled coil</keyword>
<protein>
    <recommendedName>
        <fullName evidence="4">DNA-binding protein</fullName>
    </recommendedName>
</protein>
<gene>
    <name evidence="2" type="ORF">BTO10_00855</name>
</gene>
<evidence type="ECO:0000313" key="2">
    <source>
        <dbReference type="EMBL" id="PQJ63398.1"/>
    </source>
</evidence>
<reference evidence="2 3" key="1">
    <citation type="submission" date="2016-12" db="EMBL/GenBank/DDBJ databases">
        <title>Diversity of luminous bacteria.</title>
        <authorList>
            <person name="Yoshizawa S."/>
            <person name="Kogure K."/>
        </authorList>
    </citation>
    <scope>NUCLEOTIDE SEQUENCE [LARGE SCALE GENOMIC DNA]</scope>
    <source>
        <strain evidence="2 3">LC2-408</strain>
    </source>
</reference>
<accession>A0A2S7VMU6</accession>
<comment type="caution">
    <text evidence="2">The sequence shown here is derived from an EMBL/GenBank/DDBJ whole genome shotgun (WGS) entry which is preliminary data.</text>
</comment>
<dbReference type="Proteomes" id="UP000238707">
    <property type="component" value="Unassembled WGS sequence"/>
</dbReference>